<dbReference type="PROSITE" id="PS51918">
    <property type="entry name" value="RADICAL_SAM"/>
    <property type="match status" value="1"/>
</dbReference>
<keyword evidence="4" id="KW-0949">S-adenosyl-L-methionine</keyword>
<evidence type="ECO:0000256" key="7">
    <source>
        <dbReference type="ARBA" id="ARBA00023014"/>
    </source>
</evidence>
<dbReference type="InterPro" id="IPR051198">
    <property type="entry name" value="BchE-like"/>
</dbReference>
<dbReference type="SFLD" id="SFLDG01123">
    <property type="entry name" value="methyltransferase_(Class_B)"/>
    <property type="match status" value="1"/>
</dbReference>
<reference evidence="10 11" key="1">
    <citation type="submission" date="2018-07" db="EMBL/GenBank/DDBJ databases">
        <title>Genomic Encyclopedia of Type Strains, Phase IV (KMG-IV): sequencing the most valuable type-strain genomes for metagenomic binning, comparative biology and taxonomic classification.</title>
        <authorList>
            <person name="Goeker M."/>
        </authorList>
    </citation>
    <scope>NUCLEOTIDE SEQUENCE [LARGE SCALE GENOMIC DNA]</scope>
    <source>
        <strain evidence="10 11">DSM 27016</strain>
    </source>
</reference>
<evidence type="ECO:0000313" key="11">
    <source>
        <dbReference type="Proteomes" id="UP000253034"/>
    </source>
</evidence>
<dbReference type="GO" id="GO:0005829">
    <property type="term" value="C:cytosol"/>
    <property type="evidence" value="ECO:0007669"/>
    <property type="project" value="TreeGrafter"/>
</dbReference>
<dbReference type="OrthoDB" id="9801659at2"/>
<dbReference type="EMBL" id="QPJT01000001">
    <property type="protein sequence ID" value="RCX21016.1"/>
    <property type="molecule type" value="Genomic_DNA"/>
</dbReference>
<dbReference type="InterPro" id="IPR058240">
    <property type="entry name" value="rSAM_sf"/>
</dbReference>
<sequence length="518" mass="60113">MQNYDYDILLINPPLLYIKDKLAQFGSLHLTSGVPYKTFNPGILSIGTYLDWKGYKVKICDITKCEETEGLLKETLNFGKPMVVGISCSYGQSYLPTLQIAQFIKNWYPDVFIVTGGQHSGLIGGIALKDCNAIDVVSRYEGEITLLQLLEYRKGLRSISEINGIVFRRSELEREKVSINDNIIPFKFNNLDYDCSIKTVVYDEYLENPKTPNVVDLNEMPFLKYDLYPNYLSYPPYVEESRGCSWGCEYCVSCFINSRRLRKKESKRFISELKHCVSIYGKDNQYPILASNFGVDDNNTINICEGIKNNFGSLKWVSEFRTDLKWENYIDAMYESGCKAFAVGIESANNSILRLMNKTVNPVHYLEKAEKLITYLKKYSDSIMHINLMFYIGESPETVKNNIAFIMKWINDIHSIHYSPVIAYPGTRLWNNMESYNEKYGTTIIKNDLWDSMHFYPVNPSKYFSYEDAGHFSRMMEKLILKEEQFYIMHETRFSKDKDGKIPDEYRNKFIGDILYSG</sequence>
<protein>
    <submittedName>
        <fullName evidence="10">Radical SAM superfamily enzyme YgiQ (UPF0313 family)</fullName>
    </submittedName>
</protein>
<evidence type="ECO:0000259" key="8">
    <source>
        <dbReference type="PROSITE" id="PS51332"/>
    </source>
</evidence>
<dbReference type="PANTHER" id="PTHR43409:SF7">
    <property type="entry name" value="BLL1977 PROTEIN"/>
    <property type="match status" value="1"/>
</dbReference>
<keyword evidence="7" id="KW-0411">Iron-sulfur</keyword>
<dbReference type="InterPro" id="IPR006638">
    <property type="entry name" value="Elp3/MiaA/NifB-like_rSAM"/>
</dbReference>
<dbReference type="RefSeq" id="WP_114295960.1">
    <property type="nucleotide sequence ID" value="NZ_QPJT01000001.1"/>
</dbReference>
<dbReference type="PANTHER" id="PTHR43409">
    <property type="entry name" value="ANAEROBIC MAGNESIUM-PROTOPORPHYRIN IX MONOMETHYL ESTER CYCLASE-RELATED"/>
    <property type="match status" value="1"/>
</dbReference>
<dbReference type="InterPro" id="IPR034466">
    <property type="entry name" value="Methyltransferase_Class_B"/>
</dbReference>
<evidence type="ECO:0000313" key="10">
    <source>
        <dbReference type="EMBL" id="RCX21016.1"/>
    </source>
</evidence>
<evidence type="ECO:0000256" key="4">
    <source>
        <dbReference type="ARBA" id="ARBA00022691"/>
    </source>
</evidence>
<keyword evidence="3" id="KW-0808">Transferase</keyword>
<dbReference type="GO" id="GO:0003824">
    <property type="term" value="F:catalytic activity"/>
    <property type="evidence" value="ECO:0007669"/>
    <property type="project" value="InterPro"/>
</dbReference>
<proteinExistence type="predicted"/>
<evidence type="ECO:0000256" key="2">
    <source>
        <dbReference type="ARBA" id="ARBA00022603"/>
    </source>
</evidence>
<dbReference type="GO" id="GO:0046872">
    <property type="term" value="F:metal ion binding"/>
    <property type="evidence" value="ECO:0007669"/>
    <property type="project" value="UniProtKB-KW"/>
</dbReference>
<dbReference type="Gene3D" id="3.40.50.280">
    <property type="entry name" value="Cobalamin-binding domain"/>
    <property type="match status" value="1"/>
</dbReference>
<evidence type="ECO:0000256" key="1">
    <source>
        <dbReference type="ARBA" id="ARBA00001966"/>
    </source>
</evidence>
<dbReference type="InterPro" id="IPR007197">
    <property type="entry name" value="rSAM"/>
</dbReference>
<comment type="cofactor">
    <cofactor evidence="1">
        <name>[4Fe-4S] cluster</name>
        <dbReference type="ChEBI" id="CHEBI:49883"/>
    </cofactor>
</comment>
<dbReference type="GO" id="GO:0051539">
    <property type="term" value="F:4 iron, 4 sulfur cluster binding"/>
    <property type="evidence" value="ECO:0007669"/>
    <property type="project" value="UniProtKB-KW"/>
</dbReference>
<dbReference type="Gene3D" id="3.80.30.20">
    <property type="entry name" value="tm_1862 like domain"/>
    <property type="match status" value="1"/>
</dbReference>
<comment type="caution">
    <text evidence="10">The sequence shown here is derived from an EMBL/GenBank/DDBJ whole genome shotgun (WGS) entry which is preliminary data.</text>
</comment>
<keyword evidence="11" id="KW-1185">Reference proteome</keyword>
<keyword evidence="2" id="KW-0489">Methyltransferase</keyword>
<accession>A0A369BKB0</accession>
<evidence type="ECO:0000256" key="6">
    <source>
        <dbReference type="ARBA" id="ARBA00023004"/>
    </source>
</evidence>
<dbReference type="GO" id="GO:0031419">
    <property type="term" value="F:cobalamin binding"/>
    <property type="evidence" value="ECO:0007669"/>
    <property type="project" value="InterPro"/>
</dbReference>
<evidence type="ECO:0000256" key="5">
    <source>
        <dbReference type="ARBA" id="ARBA00022723"/>
    </source>
</evidence>
<dbReference type="InterPro" id="IPR006158">
    <property type="entry name" value="Cobalamin-bd"/>
</dbReference>
<evidence type="ECO:0000259" key="9">
    <source>
        <dbReference type="PROSITE" id="PS51918"/>
    </source>
</evidence>
<feature type="domain" description="B12-binding" evidence="8">
    <location>
        <begin position="26"/>
        <end position="160"/>
    </location>
</feature>
<dbReference type="SMART" id="SM00729">
    <property type="entry name" value="Elp3"/>
    <property type="match status" value="1"/>
</dbReference>
<dbReference type="SFLD" id="SFLDG01082">
    <property type="entry name" value="B12-binding_domain_containing"/>
    <property type="match status" value="1"/>
</dbReference>
<dbReference type="InterPro" id="IPR023404">
    <property type="entry name" value="rSAM_horseshoe"/>
</dbReference>
<keyword evidence="6" id="KW-0408">Iron</keyword>
<evidence type="ECO:0000256" key="3">
    <source>
        <dbReference type="ARBA" id="ARBA00022679"/>
    </source>
</evidence>
<dbReference type="SUPFAM" id="SSF102114">
    <property type="entry name" value="Radical SAM enzymes"/>
    <property type="match status" value="1"/>
</dbReference>
<organism evidence="10 11">
    <name type="scientific">Anaerobacterium chartisolvens</name>
    <dbReference type="NCBI Taxonomy" id="1297424"/>
    <lineage>
        <taxon>Bacteria</taxon>
        <taxon>Bacillati</taxon>
        <taxon>Bacillota</taxon>
        <taxon>Clostridia</taxon>
        <taxon>Eubacteriales</taxon>
        <taxon>Oscillospiraceae</taxon>
        <taxon>Anaerobacterium</taxon>
    </lineage>
</organism>
<name>A0A369BKB0_9FIRM</name>
<dbReference type="AlphaFoldDB" id="A0A369BKB0"/>
<dbReference type="SFLD" id="SFLDS00029">
    <property type="entry name" value="Radical_SAM"/>
    <property type="match status" value="1"/>
</dbReference>
<dbReference type="Proteomes" id="UP000253034">
    <property type="component" value="Unassembled WGS sequence"/>
</dbReference>
<dbReference type="PROSITE" id="PS51332">
    <property type="entry name" value="B12_BINDING"/>
    <property type="match status" value="1"/>
</dbReference>
<gene>
    <name evidence="10" type="ORF">DFR58_101220</name>
</gene>
<feature type="domain" description="Radical SAM core" evidence="9">
    <location>
        <begin position="230"/>
        <end position="467"/>
    </location>
</feature>
<keyword evidence="5" id="KW-0479">Metal-binding</keyword>
<dbReference type="Pfam" id="PF02310">
    <property type="entry name" value="B12-binding"/>
    <property type="match status" value="1"/>
</dbReference>